<dbReference type="EMBL" id="CAJEWN010001077">
    <property type="protein sequence ID" value="CAD2194017.1"/>
    <property type="molecule type" value="Genomic_DNA"/>
</dbReference>
<sequence>MSCEEWLVIREADNNRSKPSHFPRQKKDDERPTYSIYKKMA</sequence>
<feature type="region of interest" description="Disordered" evidence="1">
    <location>
        <begin position="15"/>
        <end position="41"/>
    </location>
</feature>
<protein>
    <submittedName>
        <fullName evidence="2">Uncharacterized protein</fullName>
    </submittedName>
</protein>
<name>A0A6V7X4W4_MELEN</name>
<comment type="caution">
    <text evidence="2">The sequence shown here is derived from an EMBL/GenBank/DDBJ whole genome shotgun (WGS) entry which is preliminary data.</text>
</comment>
<evidence type="ECO:0000313" key="3">
    <source>
        <dbReference type="Proteomes" id="UP000580250"/>
    </source>
</evidence>
<dbReference type="AlphaFoldDB" id="A0A6V7X4W4"/>
<dbReference type="Proteomes" id="UP000580250">
    <property type="component" value="Unassembled WGS sequence"/>
</dbReference>
<organism evidence="2 3">
    <name type="scientific">Meloidogyne enterolobii</name>
    <name type="common">Root-knot nematode worm</name>
    <name type="synonym">Meloidogyne mayaguensis</name>
    <dbReference type="NCBI Taxonomy" id="390850"/>
    <lineage>
        <taxon>Eukaryota</taxon>
        <taxon>Metazoa</taxon>
        <taxon>Ecdysozoa</taxon>
        <taxon>Nematoda</taxon>
        <taxon>Chromadorea</taxon>
        <taxon>Rhabditida</taxon>
        <taxon>Tylenchina</taxon>
        <taxon>Tylenchomorpha</taxon>
        <taxon>Tylenchoidea</taxon>
        <taxon>Meloidogynidae</taxon>
        <taxon>Meloidogyninae</taxon>
        <taxon>Meloidogyne</taxon>
    </lineage>
</organism>
<accession>A0A6V7X4W4</accession>
<evidence type="ECO:0000256" key="1">
    <source>
        <dbReference type="SAM" id="MobiDB-lite"/>
    </source>
</evidence>
<gene>
    <name evidence="2" type="ORF">MENT_LOCUS47002</name>
</gene>
<reference evidence="2 3" key="1">
    <citation type="submission" date="2020-08" db="EMBL/GenBank/DDBJ databases">
        <authorList>
            <person name="Koutsovoulos G."/>
            <person name="Danchin GJ E."/>
        </authorList>
    </citation>
    <scope>NUCLEOTIDE SEQUENCE [LARGE SCALE GENOMIC DNA]</scope>
</reference>
<proteinExistence type="predicted"/>
<evidence type="ECO:0000313" key="2">
    <source>
        <dbReference type="EMBL" id="CAD2194017.1"/>
    </source>
</evidence>